<evidence type="ECO:0000259" key="3">
    <source>
        <dbReference type="Pfam" id="PF00685"/>
    </source>
</evidence>
<evidence type="ECO:0000313" key="4">
    <source>
        <dbReference type="EMBL" id="EBA05708.1"/>
    </source>
</evidence>
<dbReference type="OrthoDB" id="3399180at2"/>
<evidence type="ECO:0000313" key="5">
    <source>
        <dbReference type="Proteomes" id="UP000005713"/>
    </source>
</evidence>
<reference evidence="4 5" key="1">
    <citation type="submission" date="2006-06" db="EMBL/GenBank/DDBJ databases">
        <authorList>
            <person name="Moran M.A."/>
            <person name="Ferriera S."/>
            <person name="Johnson J."/>
            <person name="Kravitz S."/>
            <person name="Beeson K."/>
            <person name="Sutton G."/>
            <person name="Rogers Y.-H."/>
            <person name="Friedman R."/>
            <person name="Frazier M."/>
            <person name="Venter J.C."/>
        </authorList>
    </citation>
    <scope>NUCLEOTIDE SEQUENCE [LARGE SCALE GENOMIC DNA]</scope>
    <source>
        <strain evidence="4 5">E-37</strain>
    </source>
</reference>
<evidence type="ECO:0000256" key="2">
    <source>
        <dbReference type="ARBA" id="ARBA00022679"/>
    </source>
</evidence>
<feature type="domain" description="Sulfotransferase" evidence="3">
    <location>
        <begin position="24"/>
        <end position="277"/>
    </location>
</feature>
<dbReference type="Pfam" id="PF00685">
    <property type="entry name" value="Sulfotransfer_1"/>
    <property type="match status" value="1"/>
</dbReference>
<dbReference type="Proteomes" id="UP000005713">
    <property type="component" value="Unassembled WGS sequence"/>
</dbReference>
<dbReference type="EMBL" id="AAYA01000025">
    <property type="protein sequence ID" value="EBA05708.1"/>
    <property type="molecule type" value="Genomic_DNA"/>
</dbReference>
<dbReference type="SUPFAM" id="SSF52540">
    <property type="entry name" value="P-loop containing nucleoside triphosphate hydrolases"/>
    <property type="match status" value="1"/>
</dbReference>
<accession>A3KAR2</accession>
<comment type="similarity">
    <text evidence="1">Belongs to the sulfotransferase 1 family.</text>
</comment>
<dbReference type="PANTHER" id="PTHR11783">
    <property type="entry name" value="SULFOTRANSFERASE SULT"/>
    <property type="match status" value="1"/>
</dbReference>
<dbReference type="RefSeq" id="WP_005863900.1">
    <property type="nucleotide sequence ID" value="NZ_AAYA01000025.1"/>
</dbReference>
<dbReference type="AlphaFoldDB" id="A3KAR2"/>
<dbReference type="eggNOG" id="ENOG502ZA0J">
    <property type="taxonomic scope" value="Bacteria"/>
</dbReference>
<comment type="caution">
    <text evidence="4">The sequence shown here is derived from an EMBL/GenBank/DDBJ whole genome shotgun (WGS) entry which is preliminary data.</text>
</comment>
<keyword evidence="5" id="KW-1185">Reference proteome</keyword>
<dbReference type="InterPro" id="IPR027417">
    <property type="entry name" value="P-loop_NTPase"/>
</dbReference>
<protein>
    <submittedName>
        <fullName evidence="4">Sulfotransferase, putative</fullName>
    </submittedName>
</protein>
<dbReference type="InterPro" id="IPR000863">
    <property type="entry name" value="Sulfotransferase_dom"/>
</dbReference>
<keyword evidence="2 4" id="KW-0808">Transferase</keyword>
<dbReference type="GO" id="GO:0008146">
    <property type="term" value="F:sulfotransferase activity"/>
    <property type="evidence" value="ECO:0007669"/>
    <property type="project" value="InterPro"/>
</dbReference>
<gene>
    <name evidence="4" type="ORF">SSE37_18307</name>
</gene>
<name>A3KAR2_SAGS3</name>
<dbReference type="Gene3D" id="3.40.50.300">
    <property type="entry name" value="P-loop containing nucleotide triphosphate hydrolases"/>
    <property type="match status" value="1"/>
</dbReference>
<sequence length="297" mass="33319">MTRRTHYLGPLTDSRRWEAVPLRPDDVIVVTPPKCGTTWMQTIVALLLSGDPEVETELSIRMPWVDIRHRDLAEVAGRLDAMTHRRSMKSHTPLDGLPLDDRAQYICVFRHPLDVHMSFRKHVRNIPVPWFEDWYPENDTGGRTFRSFLDGAPDGFDCDAVPLAHILRHYGSARALADRPNVALFHYADMKRDLAATFERVAGMLGTSHPAPLTARLIGAASFDNMKRNAARFAPSGGKGFMKSDSDFFHRGANGQWHSILSDDDLAAYNAMMEAHLSPEDRAWLEHGSGAGSGHLR</sequence>
<proteinExistence type="inferred from homology"/>
<evidence type="ECO:0000256" key="1">
    <source>
        <dbReference type="ARBA" id="ARBA00005771"/>
    </source>
</evidence>
<organism evidence="4 5">
    <name type="scientific">Sagittula stellata (strain ATCC 700073 / DSM 11524 / E-37)</name>
    <dbReference type="NCBI Taxonomy" id="388399"/>
    <lineage>
        <taxon>Bacteria</taxon>
        <taxon>Pseudomonadati</taxon>
        <taxon>Pseudomonadota</taxon>
        <taxon>Alphaproteobacteria</taxon>
        <taxon>Rhodobacterales</taxon>
        <taxon>Roseobacteraceae</taxon>
        <taxon>Sagittula</taxon>
    </lineage>
</organism>